<dbReference type="PROSITE" id="PS50188">
    <property type="entry name" value="B302_SPRY"/>
    <property type="match status" value="1"/>
</dbReference>
<dbReference type="GeneID" id="117363142"/>
<dbReference type="PANTHER" id="PTHR24103">
    <property type="entry name" value="E3 UBIQUITIN-PROTEIN LIGASE TRIM"/>
    <property type="match status" value="1"/>
</dbReference>
<dbReference type="SUPFAM" id="SSF49899">
    <property type="entry name" value="Concanavalin A-like lectins/glucanases"/>
    <property type="match status" value="1"/>
</dbReference>
<dbReference type="Gene3D" id="2.60.120.920">
    <property type="match status" value="1"/>
</dbReference>
<dbReference type="PRINTS" id="PR01407">
    <property type="entry name" value="BUTYPHLNCDUF"/>
</dbReference>
<organism evidence="2 3">
    <name type="scientific">Geotrypetes seraphini</name>
    <name type="common">Gaboon caecilian</name>
    <name type="synonym">Caecilia seraphini</name>
    <dbReference type="NCBI Taxonomy" id="260995"/>
    <lineage>
        <taxon>Eukaryota</taxon>
        <taxon>Metazoa</taxon>
        <taxon>Chordata</taxon>
        <taxon>Craniata</taxon>
        <taxon>Vertebrata</taxon>
        <taxon>Euteleostomi</taxon>
        <taxon>Amphibia</taxon>
        <taxon>Gymnophiona</taxon>
        <taxon>Geotrypetes</taxon>
    </lineage>
</organism>
<dbReference type="InterPro" id="IPR006574">
    <property type="entry name" value="PRY"/>
</dbReference>
<dbReference type="RefSeq" id="XP_033806365.1">
    <property type="nucleotide sequence ID" value="XM_033950474.1"/>
</dbReference>
<dbReference type="Pfam" id="PF00622">
    <property type="entry name" value="SPRY"/>
    <property type="match status" value="1"/>
</dbReference>
<dbReference type="KEGG" id="gsh:117363142"/>
<proteinExistence type="predicted"/>
<evidence type="ECO:0000313" key="3">
    <source>
        <dbReference type="RefSeq" id="XP_033806365.1"/>
    </source>
</evidence>
<dbReference type="SMART" id="SM00589">
    <property type="entry name" value="PRY"/>
    <property type="match status" value="1"/>
</dbReference>
<sequence length="248" mass="28603">MHLDPLRKNLGNLEEFKRTEKLRDVKDALRRGQKVRFQEPEAVSTDLGLDWKLLYQRKKVITNPEDWWMECARYAVDVTLDPETAHPNLILSEDRKSVRWGDTRQNVPGNPGRFDTELCVLGCEGFTSGIHYWEVELGDVTGCKIGVCRDSVKRKGVSTQSPEEGYFTLRLLNELRYVTLTSCVTPIPLSETLQAVGIRLDNESGKVTFYDADNRSPLFTFMDFFMVEVRPFFYTYSRNPLRIRPVPG</sequence>
<dbReference type="InterPro" id="IPR013320">
    <property type="entry name" value="ConA-like_dom_sf"/>
</dbReference>
<evidence type="ECO:0000259" key="1">
    <source>
        <dbReference type="PROSITE" id="PS50188"/>
    </source>
</evidence>
<evidence type="ECO:0000313" key="2">
    <source>
        <dbReference type="Proteomes" id="UP000515159"/>
    </source>
</evidence>
<feature type="domain" description="B30.2/SPRY" evidence="1">
    <location>
        <begin position="58"/>
        <end position="248"/>
    </location>
</feature>
<dbReference type="InterPro" id="IPR043136">
    <property type="entry name" value="B30.2/SPRY_sf"/>
</dbReference>
<reference evidence="3" key="1">
    <citation type="submission" date="2025-08" db="UniProtKB">
        <authorList>
            <consortium name="RefSeq"/>
        </authorList>
    </citation>
    <scope>IDENTIFICATION</scope>
</reference>
<protein>
    <submittedName>
        <fullName evidence="3">E3 ubiquitin-protein ligase TRIM39-like</fullName>
    </submittedName>
</protein>
<dbReference type="InParanoid" id="A0A6P8RLU4"/>
<dbReference type="InterPro" id="IPR050143">
    <property type="entry name" value="TRIM/RBCC"/>
</dbReference>
<dbReference type="Pfam" id="PF13765">
    <property type="entry name" value="PRY"/>
    <property type="match status" value="1"/>
</dbReference>
<dbReference type="FunFam" id="2.60.120.920:FF:000004">
    <property type="entry name" value="Butyrophilin subfamily 1 member A1"/>
    <property type="match status" value="1"/>
</dbReference>
<dbReference type="OrthoDB" id="128536at2759"/>
<dbReference type="InterPro" id="IPR003877">
    <property type="entry name" value="SPRY_dom"/>
</dbReference>
<dbReference type="SMART" id="SM00449">
    <property type="entry name" value="SPRY"/>
    <property type="match status" value="1"/>
</dbReference>
<dbReference type="AlphaFoldDB" id="A0A6P8RLU4"/>
<name>A0A6P8RLU4_GEOSA</name>
<accession>A0A6P8RLU4</accession>
<gene>
    <name evidence="3" type="primary">LOC117363142</name>
</gene>
<keyword evidence="2" id="KW-1185">Reference proteome</keyword>
<dbReference type="InterPro" id="IPR001870">
    <property type="entry name" value="B30.2/SPRY"/>
</dbReference>
<dbReference type="FunCoup" id="A0A6P8RLU4">
    <property type="interactions" value="556"/>
</dbReference>
<dbReference type="InterPro" id="IPR003879">
    <property type="entry name" value="Butyrophylin_SPRY"/>
</dbReference>
<dbReference type="Proteomes" id="UP000515159">
    <property type="component" value="Chromosome 6"/>
</dbReference>